<dbReference type="VEuPathDB" id="FungiDB:GGTG_04277"/>
<protein>
    <submittedName>
        <fullName evidence="2 3">Uncharacterized protein</fullName>
    </submittedName>
</protein>
<evidence type="ECO:0000313" key="4">
    <source>
        <dbReference type="Proteomes" id="UP000006039"/>
    </source>
</evidence>
<feature type="transmembrane region" description="Helical" evidence="1">
    <location>
        <begin position="71"/>
        <end position="92"/>
    </location>
</feature>
<keyword evidence="1" id="KW-0472">Membrane</keyword>
<dbReference type="EMBL" id="GL385396">
    <property type="protein sequence ID" value="EJT79189.1"/>
    <property type="molecule type" value="Genomic_DNA"/>
</dbReference>
<dbReference type="EnsemblFungi" id="EJT79189">
    <property type="protein sequence ID" value="EJT79189"/>
    <property type="gene ID" value="GGTG_04277"/>
</dbReference>
<evidence type="ECO:0000313" key="2">
    <source>
        <dbReference type="EMBL" id="EJT79189.1"/>
    </source>
</evidence>
<keyword evidence="1" id="KW-1133">Transmembrane helix</keyword>
<dbReference type="Proteomes" id="UP000006039">
    <property type="component" value="Unassembled WGS sequence"/>
</dbReference>
<feature type="transmembrane region" description="Helical" evidence="1">
    <location>
        <begin position="28"/>
        <end position="50"/>
    </location>
</feature>
<accession>J3NSM6</accession>
<dbReference type="AlphaFoldDB" id="J3NSM6"/>
<dbReference type="HOGENOM" id="CLU_1652251_0_0_1"/>
<dbReference type="RefSeq" id="XP_009220334.1">
    <property type="nucleotide sequence ID" value="XM_009222070.1"/>
</dbReference>
<name>J3NSM6_GAET3</name>
<organism evidence="2">
    <name type="scientific">Gaeumannomyces tritici (strain R3-111a-1)</name>
    <name type="common">Wheat and barley take-all root rot fungus</name>
    <name type="synonym">Gaeumannomyces graminis var. tritici</name>
    <dbReference type="NCBI Taxonomy" id="644352"/>
    <lineage>
        <taxon>Eukaryota</taxon>
        <taxon>Fungi</taxon>
        <taxon>Dikarya</taxon>
        <taxon>Ascomycota</taxon>
        <taxon>Pezizomycotina</taxon>
        <taxon>Sordariomycetes</taxon>
        <taxon>Sordariomycetidae</taxon>
        <taxon>Magnaporthales</taxon>
        <taxon>Magnaporthaceae</taxon>
        <taxon>Gaeumannomyces</taxon>
    </lineage>
</organism>
<dbReference type="GeneID" id="20344735"/>
<reference evidence="2" key="2">
    <citation type="submission" date="2010-07" db="EMBL/GenBank/DDBJ databases">
        <authorList>
            <consortium name="The Broad Institute Genome Sequencing Platform"/>
            <consortium name="Broad Institute Genome Sequencing Center for Infectious Disease"/>
            <person name="Ma L.-J."/>
            <person name="Dead R."/>
            <person name="Young S."/>
            <person name="Zeng Q."/>
            <person name="Koehrsen M."/>
            <person name="Alvarado L."/>
            <person name="Berlin A."/>
            <person name="Chapman S.B."/>
            <person name="Chen Z."/>
            <person name="Freedman E."/>
            <person name="Gellesch M."/>
            <person name="Goldberg J."/>
            <person name="Griggs A."/>
            <person name="Gujja S."/>
            <person name="Heilman E.R."/>
            <person name="Heiman D."/>
            <person name="Hepburn T."/>
            <person name="Howarth C."/>
            <person name="Jen D."/>
            <person name="Larson L."/>
            <person name="Mehta T."/>
            <person name="Neiman D."/>
            <person name="Pearson M."/>
            <person name="Roberts A."/>
            <person name="Saif S."/>
            <person name="Shea T."/>
            <person name="Shenoy N."/>
            <person name="Sisk P."/>
            <person name="Stolte C."/>
            <person name="Sykes S."/>
            <person name="Walk T."/>
            <person name="White J."/>
            <person name="Yandava C."/>
            <person name="Haas B."/>
            <person name="Nusbaum C."/>
            <person name="Birren B."/>
        </authorList>
    </citation>
    <scope>NUCLEOTIDE SEQUENCE</scope>
    <source>
        <strain evidence="2">R3-111a-1</strain>
    </source>
</reference>
<keyword evidence="1" id="KW-0812">Transmembrane</keyword>
<gene>
    <name evidence="3" type="primary">20344735</name>
    <name evidence="2" type="ORF">GGTG_04277</name>
</gene>
<reference evidence="2" key="3">
    <citation type="submission" date="2010-09" db="EMBL/GenBank/DDBJ databases">
        <title>Annotation of Gaeumannomyces graminis var. tritici R3-111a-1.</title>
        <authorList>
            <consortium name="The Broad Institute Genome Sequencing Platform"/>
            <person name="Ma L.-J."/>
            <person name="Dead R."/>
            <person name="Young S.K."/>
            <person name="Zeng Q."/>
            <person name="Gargeya S."/>
            <person name="Fitzgerald M."/>
            <person name="Haas B."/>
            <person name="Abouelleil A."/>
            <person name="Alvarado L."/>
            <person name="Arachchi H.M."/>
            <person name="Berlin A."/>
            <person name="Brown A."/>
            <person name="Chapman S.B."/>
            <person name="Chen Z."/>
            <person name="Dunbar C."/>
            <person name="Freedman E."/>
            <person name="Gearin G."/>
            <person name="Gellesch M."/>
            <person name="Goldberg J."/>
            <person name="Griggs A."/>
            <person name="Gujja S."/>
            <person name="Heiman D."/>
            <person name="Howarth C."/>
            <person name="Larson L."/>
            <person name="Lui A."/>
            <person name="MacDonald P.J.P."/>
            <person name="Mehta T."/>
            <person name="Montmayeur A."/>
            <person name="Murphy C."/>
            <person name="Neiman D."/>
            <person name="Pearson M."/>
            <person name="Priest M."/>
            <person name="Roberts A."/>
            <person name="Saif S."/>
            <person name="Shea T."/>
            <person name="Shenoy N."/>
            <person name="Sisk P."/>
            <person name="Stolte C."/>
            <person name="Sykes S."/>
            <person name="Yandava C."/>
            <person name="Wortman J."/>
            <person name="Nusbaum C."/>
            <person name="Birren B."/>
        </authorList>
    </citation>
    <scope>NUCLEOTIDE SEQUENCE</scope>
    <source>
        <strain evidence="2">R3-111a-1</strain>
    </source>
</reference>
<reference evidence="3" key="4">
    <citation type="journal article" date="2015" name="G3 (Bethesda)">
        <title>Genome sequences of three phytopathogenic species of the Magnaporthaceae family of fungi.</title>
        <authorList>
            <person name="Okagaki L.H."/>
            <person name="Nunes C.C."/>
            <person name="Sailsbery J."/>
            <person name="Clay B."/>
            <person name="Brown D."/>
            <person name="John T."/>
            <person name="Oh Y."/>
            <person name="Young N."/>
            <person name="Fitzgerald M."/>
            <person name="Haas B.J."/>
            <person name="Zeng Q."/>
            <person name="Young S."/>
            <person name="Adiconis X."/>
            <person name="Fan L."/>
            <person name="Levin J.Z."/>
            <person name="Mitchell T.K."/>
            <person name="Okubara P.A."/>
            <person name="Farman M.L."/>
            <person name="Kohn L.M."/>
            <person name="Birren B."/>
            <person name="Ma L.-J."/>
            <person name="Dean R.A."/>
        </authorList>
    </citation>
    <scope>NUCLEOTIDE SEQUENCE</scope>
    <source>
        <strain evidence="3">R3-111a-1</strain>
    </source>
</reference>
<reference evidence="4" key="1">
    <citation type="submission" date="2010-07" db="EMBL/GenBank/DDBJ databases">
        <title>The genome sequence of Gaeumannomyces graminis var. tritici strain R3-111a-1.</title>
        <authorList>
            <consortium name="The Broad Institute Genome Sequencing Platform"/>
            <person name="Ma L.-J."/>
            <person name="Dead R."/>
            <person name="Young S."/>
            <person name="Zeng Q."/>
            <person name="Koehrsen M."/>
            <person name="Alvarado L."/>
            <person name="Berlin A."/>
            <person name="Chapman S.B."/>
            <person name="Chen Z."/>
            <person name="Freedman E."/>
            <person name="Gellesch M."/>
            <person name="Goldberg J."/>
            <person name="Griggs A."/>
            <person name="Gujja S."/>
            <person name="Heilman E.R."/>
            <person name="Heiman D."/>
            <person name="Hepburn T."/>
            <person name="Howarth C."/>
            <person name="Jen D."/>
            <person name="Larson L."/>
            <person name="Mehta T."/>
            <person name="Neiman D."/>
            <person name="Pearson M."/>
            <person name="Roberts A."/>
            <person name="Saif S."/>
            <person name="Shea T."/>
            <person name="Shenoy N."/>
            <person name="Sisk P."/>
            <person name="Stolte C."/>
            <person name="Sykes S."/>
            <person name="Walk T."/>
            <person name="White J."/>
            <person name="Yandava C."/>
            <person name="Haas B."/>
            <person name="Nusbaum C."/>
            <person name="Birren B."/>
        </authorList>
    </citation>
    <scope>NUCLEOTIDE SEQUENCE [LARGE SCALE GENOMIC DNA]</scope>
    <source>
        <strain evidence="4">R3-111a-1</strain>
    </source>
</reference>
<reference evidence="3" key="5">
    <citation type="submission" date="2018-04" db="UniProtKB">
        <authorList>
            <consortium name="EnsemblFungi"/>
        </authorList>
    </citation>
    <scope>IDENTIFICATION</scope>
    <source>
        <strain evidence="3">R3-111a-1</strain>
    </source>
</reference>
<proteinExistence type="predicted"/>
<evidence type="ECO:0000256" key="1">
    <source>
        <dbReference type="SAM" id="Phobius"/>
    </source>
</evidence>
<keyword evidence="4" id="KW-1185">Reference proteome</keyword>
<sequence>MVLHFTALPFDIRVSRVAPAPGVEGWKWLWLCGWSLSTLFNMVFLFQWVLKHSLLITPWARYSSRFFQWRRVVVGNLMLLLCLLLIIGEYVVVPAVLCSRVMLDDTFSKVHLAGFVILASPTICFSLWIVLIVLQALFSTLSGIFVTLMGLQLEARLVGA</sequence>
<feature type="transmembrane region" description="Helical" evidence="1">
    <location>
        <begin position="112"/>
        <end position="134"/>
    </location>
</feature>
<evidence type="ECO:0000313" key="3">
    <source>
        <dbReference type="EnsemblFungi" id="EJT79189"/>
    </source>
</evidence>